<gene>
    <name evidence="3" type="ORF">M409DRAFT_26823</name>
</gene>
<dbReference type="Pfam" id="PF06985">
    <property type="entry name" value="HET"/>
    <property type="match status" value="1"/>
</dbReference>
<dbReference type="Proteomes" id="UP000799537">
    <property type="component" value="Unassembled WGS sequence"/>
</dbReference>
<dbReference type="PANTHER" id="PTHR24148:SF82">
    <property type="entry name" value="HETEROKARYON INCOMPATIBILITY DOMAIN-CONTAINING PROTEIN"/>
    <property type="match status" value="1"/>
</dbReference>
<keyword evidence="4" id="KW-1185">Reference proteome</keyword>
<dbReference type="InterPro" id="IPR010730">
    <property type="entry name" value="HET"/>
</dbReference>
<dbReference type="InterPro" id="IPR052895">
    <property type="entry name" value="HetReg/Transcr_Mod"/>
</dbReference>
<evidence type="ECO:0000256" key="1">
    <source>
        <dbReference type="SAM" id="MobiDB-lite"/>
    </source>
</evidence>
<proteinExistence type="predicted"/>
<dbReference type="EMBL" id="ML993611">
    <property type="protein sequence ID" value="KAF2162974.1"/>
    <property type="molecule type" value="Genomic_DNA"/>
</dbReference>
<feature type="region of interest" description="Disordered" evidence="1">
    <location>
        <begin position="1"/>
        <end position="20"/>
    </location>
</feature>
<dbReference type="GeneID" id="54561560"/>
<dbReference type="RefSeq" id="XP_033663863.1">
    <property type="nucleotide sequence ID" value="XM_033808288.1"/>
</dbReference>
<sequence>MPFSLLNRSGGRKRRKVPVTVRTTEYSVQQPAGAAQHEDGKGTFNTIPREPDKLMPDLRPSYRPLDPRTHEIRILKLHPGQGFDPLICKMEHTSLALKQHTPYETVSYCWGDNPGETVIELDRLPAKVTLSAANVIRRMRYPDKYRWLWVDAICINQKDNRTKEKSNQVAIMGLIYRKGWRNLVWLGDDKGHADAVRGALNIVLEDVRRQTADYSNLFHLSHTKDGSYDPLRNGESLSGLSERNLSSLIRLFSCPWFERLWVAQEVTSAHDNLCHFGSATFPLTDILRVAVWLTHNSQLVPTTLVYNHGFQQARMLWYLVDQEFVPNGVFEAITATMISAWHSCQWMEARHAKDNVYALLGMVRSRKPRPPHLHLVPDYDRSDAEVFRDATRIMIEESKSLEMFEGRPEVAREAHGRFAKMPSWVTRFDVKLFNDPGPSRLPYQEETDHNLLLTASITATGESPNVLSLRGIQIDRVGRRTSCMPNLFESNIGQLIHEALHVIHPDQKKPETWTRNFSERFALSLMAGHNWLGHLAGGRDVDDFVIFMEYMRKHGRNPPPAVYAEMGRHDKATQQAMRCFSAIAKACSKRKFFVTAGGRFGLGPSDLGENDIITALYGAALPFALRYVAEGKYLYVGPCYVSGFTEDNALRKHNAAGKRDRVFNLI</sequence>
<dbReference type="PANTHER" id="PTHR24148">
    <property type="entry name" value="ANKYRIN REPEAT DOMAIN-CONTAINING PROTEIN 39 HOMOLOG-RELATED"/>
    <property type="match status" value="1"/>
</dbReference>
<evidence type="ECO:0000313" key="3">
    <source>
        <dbReference type="EMBL" id="KAF2162974.1"/>
    </source>
</evidence>
<accession>A0A6A6C783</accession>
<dbReference type="Pfam" id="PF26639">
    <property type="entry name" value="Het-6_barrel"/>
    <property type="match status" value="1"/>
</dbReference>
<evidence type="ECO:0000313" key="4">
    <source>
        <dbReference type="Proteomes" id="UP000799537"/>
    </source>
</evidence>
<reference evidence="3" key="1">
    <citation type="journal article" date="2020" name="Stud. Mycol.">
        <title>101 Dothideomycetes genomes: a test case for predicting lifestyles and emergence of pathogens.</title>
        <authorList>
            <person name="Haridas S."/>
            <person name="Albert R."/>
            <person name="Binder M."/>
            <person name="Bloem J."/>
            <person name="Labutti K."/>
            <person name="Salamov A."/>
            <person name="Andreopoulos B."/>
            <person name="Baker S."/>
            <person name="Barry K."/>
            <person name="Bills G."/>
            <person name="Bluhm B."/>
            <person name="Cannon C."/>
            <person name="Castanera R."/>
            <person name="Culley D."/>
            <person name="Daum C."/>
            <person name="Ezra D."/>
            <person name="Gonzalez J."/>
            <person name="Henrissat B."/>
            <person name="Kuo A."/>
            <person name="Liang C."/>
            <person name="Lipzen A."/>
            <person name="Lutzoni F."/>
            <person name="Magnuson J."/>
            <person name="Mondo S."/>
            <person name="Nolan M."/>
            <person name="Ohm R."/>
            <person name="Pangilinan J."/>
            <person name="Park H.-J."/>
            <person name="Ramirez L."/>
            <person name="Alfaro M."/>
            <person name="Sun H."/>
            <person name="Tritt A."/>
            <person name="Yoshinaga Y."/>
            <person name="Zwiers L.-H."/>
            <person name="Turgeon B."/>
            <person name="Goodwin S."/>
            <person name="Spatafora J."/>
            <person name="Crous P."/>
            <person name="Grigoriev I."/>
        </authorList>
    </citation>
    <scope>NUCLEOTIDE SEQUENCE</scope>
    <source>
        <strain evidence="3">ATCC 36951</strain>
    </source>
</reference>
<feature type="region of interest" description="Disordered" evidence="1">
    <location>
        <begin position="27"/>
        <end position="60"/>
    </location>
</feature>
<feature type="domain" description="Heterokaryon incompatibility" evidence="2">
    <location>
        <begin position="103"/>
        <end position="265"/>
    </location>
</feature>
<organism evidence="3 4">
    <name type="scientific">Zasmidium cellare ATCC 36951</name>
    <dbReference type="NCBI Taxonomy" id="1080233"/>
    <lineage>
        <taxon>Eukaryota</taxon>
        <taxon>Fungi</taxon>
        <taxon>Dikarya</taxon>
        <taxon>Ascomycota</taxon>
        <taxon>Pezizomycotina</taxon>
        <taxon>Dothideomycetes</taxon>
        <taxon>Dothideomycetidae</taxon>
        <taxon>Mycosphaerellales</taxon>
        <taxon>Mycosphaerellaceae</taxon>
        <taxon>Zasmidium</taxon>
    </lineage>
</organism>
<dbReference type="AlphaFoldDB" id="A0A6A6C783"/>
<evidence type="ECO:0000259" key="2">
    <source>
        <dbReference type="Pfam" id="PF06985"/>
    </source>
</evidence>
<name>A0A6A6C783_ZASCE</name>
<dbReference type="OrthoDB" id="3553147at2759"/>
<protein>
    <recommendedName>
        <fullName evidence="2">Heterokaryon incompatibility domain-containing protein</fullName>
    </recommendedName>
</protein>